<gene>
    <name evidence="3" type="ORF">A3C25_03360</name>
</gene>
<keyword evidence="2" id="KW-1133">Transmembrane helix</keyword>
<feature type="transmembrane region" description="Helical" evidence="2">
    <location>
        <begin position="214"/>
        <end position="234"/>
    </location>
</feature>
<accession>A0A1F7H120</accession>
<comment type="caution">
    <text evidence="3">The sequence shown here is derived from an EMBL/GenBank/DDBJ whole genome shotgun (WGS) entry which is preliminary data.</text>
</comment>
<evidence type="ECO:0000256" key="2">
    <source>
        <dbReference type="SAM" id="Phobius"/>
    </source>
</evidence>
<feature type="compositionally biased region" description="Low complexity" evidence="1">
    <location>
        <begin position="251"/>
        <end position="278"/>
    </location>
</feature>
<evidence type="ECO:0000256" key="1">
    <source>
        <dbReference type="SAM" id="MobiDB-lite"/>
    </source>
</evidence>
<protein>
    <submittedName>
        <fullName evidence="3">Uncharacterized protein</fullName>
    </submittedName>
</protein>
<keyword evidence="2" id="KW-0472">Membrane</keyword>
<dbReference type="Proteomes" id="UP000177913">
    <property type="component" value="Unassembled WGS sequence"/>
</dbReference>
<dbReference type="EMBL" id="MFZO01000019">
    <property type="protein sequence ID" value="OGK25067.1"/>
    <property type="molecule type" value="Genomic_DNA"/>
</dbReference>
<evidence type="ECO:0000313" key="3">
    <source>
        <dbReference type="EMBL" id="OGK25067.1"/>
    </source>
</evidence>
<organism evidence="3 4">
    <name type="scientific">Candidatus Roizmanbacteria bacterium RIFCSPHIGHO2_02_FULL_38_11</name>
    <dbReference type="NCBI Taxonomy" id="1802039"/>
    <lineage>
        <taxon>Bacteria</taxon>
        <taxon>Candidatus Roizmaniibacteriota</taxon>
    </lineage>
</organism>
<name>A0A1F7H120_9BACT</name>
<proteinExistence type="predicted"/>
<dbReference type="AlphaFoldDB" id="A0A1F7H120"/>
<sequence>MPFQNKNLTNKGIVFIQKDKFEYYDEVQSRIIHFVFQPDVIQDLELVDKDKLNLQVKSFVETNKIPQANILFIIADAIIFEKTFPLTPNADKNLETQKFLENIPFEHVSYKVIDSQKECKVMAINKELFEALEFSFETLGFKPLGMIPQFSLGETYRISQSLNSEIVKYILSHFDLLKKQGFVQEEMKASPQTTAGETPMAEKKIQNPINKYRLPIMISVFILSIGALSIFIYLQYPQKSKATPVPSTIVAPSITTPEPTAEETPISTTSATPTESKK</sequence>
<evidence type="ECO:0000313" key="4">
    <source>
        <dbReference type="Proteomes" id="UP000177913"/>
    </source>
</evidence>
<reference evidence="3 4" key="1">
    <citation type="journal article" date="2016" name="Nat. Commun.">
        <title>Thousands of microbial genomes shed light on interconnected biogeochemical processes in an aquifer system.</title>
        <authorList>
            <person name="Anantharaman K."/>
            <person name="Brown C.T."/>
            <person name="Hug L.A."/>
            <person name="Sharon I."/>
            <person name="Castelle C.J."/>
            <person name="Probst A.J."/>
            <person name="Thomas B.C."/>
            <person name="Singh A."/>
            <person name="Wilkins M.J."/>
            <person name="Karaoz U."/>
            <person name="Brodie E.L."/>
            <person name="Williams K.H."/>
            <person name="Hubbard S.S."/>
            <person name="Banfield J.F."/>
        </authorList>
    </citation>
    <scope>NUCLEOTIDE SEQUENCE [LARGE SCALE GENOMIC DNA]</scope>
</reference>
<feature type="region of interest" description="Disordered" evidence="1">
    <location>
        <begin position="248"/>
        <end position="278"/>
    </location>
</feature>
<keyword evidence="2" id="KW-0812">Transmembrane</keyword>